<protein>
    <recommendedName>
        <fullName evidence="1">Metallo-beta-lactamase domain-containing protein</fullName>
    </recommendedName>
</protein>
<proteinExistence type="predicted"/>
<accession>A0A3S5C324</accession>
<dbReference type="PANTHER" id="PTHR15032">
    <property type="entry name" value="N-ACYL-PHOSPHATIDYLETHANOLAMINE-HYDROLYZING PHOSPHOLIPASE D"/>
    <property type="match status" value="1"/>
</dbReference>
<keyword evidence="3" id="KW-1185">Reference proteome</keyword>
<dbReference type="SUPFAM" id="SSF56281">
    <property type="entry name" value="Metallo-hydrolase/oxidoreductase"/>
    <property type="match status" value="1"/>
</dbReference>
<sequence length="150" mass="16829">MNTLSLLANHSPEAIWCVPMGLGALILAELNKALRSNDPSSTSNYDPTKLVPKVVEALWWDEIELDEIDSNSKSRTPGIKICFTPTQHWSGRNLVWDMFKSLWGSWAIIGPHHRAWFAGDTGYCPAFKQIGRRYGPFDMAAIPIGAYKPR</sequence>
<gene>
    <name evidence="2" type="ORF">PXEA_LOCUS25482</name>
</gene>
<evidence type="ECO:0000313" key="2">
    <source>
        <dbReference type="EMBL" id="VEL32042.1"/>
    </source>
</evidence>
<name>A0A3S5C324_9PLAT</name>
<dbReference type="GO" id="GO:0005737">
    <property type="term" value="C:cytoplasm"/>
    <property type="evidence" value="ECO:0007669"/>
    <property type="project" value="TreeGrafter"/>
</dbReference>
<dbReference type="Gene3D" id="3.60.15.10">
    <property type="entry name" value="Ribonuclease Z/Hydroxyacylglutathione hydrolase-like"/>
    <property type="match status" value="1"/>
</dbReference>
<organism evidence="2 3">
    <name type="scientific">Protopolystoma xenopodis</name>
    <dbReference type="NCBI Taxonomy" id="117903"/>
    <lineage>
        <taxon>Eukaryota</taxon>
        <taxon>Metazoa</taxon>
        <taxon>Spiralia</taxon>
        <taxon>Lophotrochozoa</taxon>
        <taxon>Platyhelminthes</taxon>
        <taxon>Monogenea</taxon>
        <taxon>Polyopisthocotylea</taxon>
        <taxon>Polystomatidea</taxon>
        <taxon>Polystomatidae</taxon>
        <taxon>Protopolystoma</taxon>
    </lineage>
</organism>
<reference evidence="2" key="1">
    <citation type="submission" date="2018-11" db="EMBL/GenBank/DDBJ databases">
        <authorList>
            <consortium name="Pathogen Informatics"/>
        </authorList>
    </citation>
    <scope>NUCLEOTIDE SEQUENCE</scope>
</reference>
<dbReference type="AlphaFoldDB" id="A0A3S5C324"/>
<dbReference type="InterPro" id="IPR036866">
    <property type="entry name" value="RibonucZ/Hydroxyglut_hydro"/>
</dbReference>
<evidence type="ECO:0000313" key="3">
    <source>
        <dbReference type="Proteomes" id="UP000784294"/>
    </source>
</evidence>
<dbReference type="Pfam" id="PF12706">
    <property type="entry name" value="Lactamase_B_2"/>
    <property type="match status" value="1"/>
</dbReference>
<dbReference type="OrthoDB" id="332863at2759"/>
<dbReference type="EMBL" id="CAAALY010129527">
    <property type="protein sequence ID" value="VEL32042.1"/>
    <property type="molecule type" value="Genomic_DNA"/>
</dbReference>
<comment type="caution">
    <text evidence="2">The sequence shown here is derived from an EMBL/GenBank/DDBJ whole genome shotgun (WGS) entry which is preliminary data.</text>
</comment>
<dbReference type="InterPro" id="IPR001279">
    <property type="entry name" value="Metallo-B-lactamas"/>
</dbReference>
<evidence type="ECO:0000259" key="1">
    <source>
        <dbReference type="Pfam" id="PF12706"/>
    </source>
</evidence>
<dbReference type="PANTHER" id="PTHR15032:SF4">
    <property type="entry name" value="N-ACYL-PHOSPHATIDYLETHANOLAMINE-HYDROLYZING PHOSPHOLIPASE D"/>
    <property type="match status" value="1"/>
</dbReference>
<feature type="domain" description="Metallo-beta-lactamase" evidence="1">
    <location>
        <begin position="53"/>
        <end position="149"/>
    </location>
</feature>
<dbReference type="Proteomes" id="UP000784294">
    <property type="component" value="Unassembled WGS sequence"/>
</dbReference>